<dbReference type="OrthoDB" id="1435391at2"/>
<comment type="caution">
    <text evidence="2">The sequence shown here is derived from an EMBL/GenBank/DDBJ whole genome shotgun (WGS) entry which is preliminary data.</text>
</comment>
<evidence type="ECO:0000313" key="3">
    <source>
        <dbReference type="Proteomes" id="UP000237640"/>
    </source>
</evidence>
<keyword evidence="1" id="KW-0472">Membrane</keyword>
<evidence type="ECO:0008006" key="4">
    <source>
        <dbReference type="Google" id="ProtNLM"/>
    </source>
</evidence>
<accession>A0A2T0MIK7</accession>
<sequence length="235" mass="27025">MNNFGGSKCVVTSIGSVYRTTLTNSIVVNRFFFRLSSTILTRIVWLILAVTILNACGTQKTANEVNVIVYNNFFYSQKNYDSITAEFLKSDLVDSLHFVGLPIKKSLFAFQIDTMAITRYGIAMEVLDKKIDSIREKSIEEISQAWVASKSGQRVPLSVISKVYATWDYYRPDIYLPEPSSFKYQDRKAIKIKLYTKKRNTRKLRAFASKKVMEFLNTAKASYDEFEILNESFKQ</sequence>
<keyword evidence="3" id="KW-1185">Reference proteome</keyword>
<dbReference type="AlphaFoldDB" id="A0A2T0MIK7"/>
<dbReference type="RefSeq" id="WP_106144316.1">
    <property type="nucleotide sequence ID" value="NZ_PVYX01000001.1"/>
</dbReference>
<reference evidence="2 3" key="1">
    <citation type="submission" date="2018-03" db="EMBL/GenBank/DDBJ databases">
        <title>Genomic Encyclopedia of Archaeal and Bacterial Type Strains, Phase II (KMG-II): from individual species to whole genera.</title>
        <authorList>
            <person name="Goeker M."/>
        </authorList>
    </citation>
    <scope>NUCLEOTIDE SEQUENCE [LARGE SCALE GENOMIC DNA]</scope>
    <source>
        <strain evidence="2 3">DSM 25027</strain>
    </source>
</reference>
<dbReference type="EMBL" id="PVYX01000001">
    <property type="protein sequence ID" value="PRX57420.1"/>
    <property type="molecule type" value="Genomic_DNA"/>
</dbReference>
<evidence type="ECO:0000256" key="1">
    <source>
        <dbReference type="SAM" id="Phobius"/>
    </source>
</evidence>
<dbReference type="Proteomes" id="UP000237640">
    <property type="component" value="Unassembled WGS sequence"/>
</dbReference>
<feature type="transmembrane region" description="Helical" evidence="1">
    <location>
        <begin position="31"/>
        <end position="53"/>
    </location>
</feature>
<gene>
    <name evidence="2" type="ORF">CLV81_1424</name>
</gene>
<organism evidence="2 3">
    <name type="scientific">Flagellimonas meridianipacifica</name>
    <dbReference type="NCBI Taxonomy" id="1080225"/>
    <lineage>
        <taxon>Bacteria</taxon>
        <taxon>Pseudomonadati</taxon>
        <taxon>Bacteroidota</taxon>
        <taxon>Flavobacteriia</taxon>
        <taxon>Flavobacteriales</taxon>
        <taxon>Flavobacteriaceae</taxon>
        <taxon>Flagellimonas</taxon>
    </lineage>
</organism>
<evidence type="ECO:0000313" key="2">
    <source>
        <dbReference type="EMBL" id="PRX57420.1"/>
    </source>
</evidence>
<name>A0A2T0MIK7_9FLAO</name>
<keyword evidence="1" id="KW-1133">Transmembrane helix</keyword>
<keyword evidence="1" id="KW-0812">Transmembrane</keyword>
<protein>
    <recommendedName>
        <fullName evidence="4">DUF4136 domain-containing protein</fullName>
    </recommendedName>
</protein>
<proteinExistence type="predicted"/>